<dbReference type="AlphaFoldDB" id="A0AA38NY25"/>
<name>A0AA38NY25_9AGAR</name>
<evidence type="ECO:0000313" key="2">
    <source>
        <dbReference type="EMBL" id="KAJ3832573.1"/>
    </source>
</evidence>
<feature type="region of interest" description="Disordered" evidence="1">
    <location>
        <begin position="1"/>
        <end position="20"/>
    </location>
</feature>
<protein>
    <submittedName>
        <fullName evidence="2">Uncharacterized protein</fullName>
    </submittedName>
</protein>
<proteinExistence type="predicted"/>
<dbReference type="Proteomes" id="UP001163846">
    <property type="component" value="Unassembled WGS sequence"/>
</dbReference>
<accession>A0AA38NY25</accession>
<evidence type="ECO:0000256" key="1">
    <source>
        <dbReference type="SAM" id="MobiDB-lite"/>
    </source>
</evidence>
<feature type="compositionally biased region" description="Low complexity" evidence="1">
    <location>
        <begin position="7"/>
        <end position="18"/>
    </location>
</feature>
<organism evidence="2 3">
    <name type="scientific">Lentinula raphanica</name>
    <dbReference type="NCBI Taxonomy" id="153919"/>
    <lineage>
        <taxon>Eukaryota</taxon>
        <taxon>Fungi</taxon>
        <taxon>Dikarya</taxon>
        <taxon>Basidiomycota</taxon>
        <taxon>Agaricomycotina</taxon>
        <taxon>Agaricomycetes</taxon>
        <taxon>Agaricomycetidae</taxon>
        <taxon>Agaricales</taxon>
        <taxon>Marasmiineae</taxon>
        <taxon>Omphalotaceae</taxon>
        <taxon>Lentinula</taxon>
    </lineage>
</organism>
<sequence length="168" mass="19280">MKSYEKLSPTPSTSLSSSAGQKTLSETLARSLSSCLLQPPYTFTRTKMHLPSGILLASFALCLIRCVNDLGMMTIQMHSSKMLLRINLFFDCCDHRWRWKTSVTSKRSRYAQKFKQKCFTPLEGQRPDSLPCREPDIQQRRSFQNPITQLLVFVSFFPILCPAKSMCR</sequence>
<reference evidence="2" key="1">
    <citation type="submission" date="2022-08" db="EMBL/GenBank/DDBJ databases">
        <authorList>
            <consortium name="DOE Joint Genome Institute"/>
            <person name="Min B."/>
            <person name="Riley R."/>
            <person name="Sierra-Patev S."/>
            <person name="Naranjo-Ortiz M."/>
            <person name="Looney B."/>
            <person name="Konkel Z."/>
            <person name="Slot J.C."/>
            <person name="Sakamoto Y."/>
            <person name="Steenwyk J.L."/>
            <person name="Rokas A."/>
            <person name="Carro J."/>
            <person name="Camarero S."/>
            <person name="Ferreira P."/>
            <person name="Molpeceres G."/>
            <person name="Ruiz-Duenas F.J."/>
            <person name="Serrano A."/>
            <person name="Henrissat B."/>
            <person name="Drula E."/>
            <person name="Hughes K.W."/>
            <person name="Mata J.L."/>
            <person name="Ishikawa N.K."/>
            <person name="Vargas-Isla R."/>
            <person name="Ushijima S."/>
            <person name="Smith C.A."/>
            <person name="Ahrendt S."/>
            <person name="Andreopoulos W."/>
            <person name="He G."/>
            <person name="Labutti K."/>
            <person name="Lipzen A."/>
            <person name="Ng V."/>
            <person name="Sandor L."/>
            <person name="Barry K."/>
            <person name="Martinez A.T."/>
            <person name="Xiao Y."/>
            <person name="Gibbons J.G."/>
            <person name="Terashima K."/>
            <person name="Hibbett D.S."/>
            <person name="Grigoriev I.V."/>
        </authorList>
    </citation>
    <scope>NUCLEOTIDE SEQUENCE</scope>
    <source>
        <strain evidence="2">TFB9207</strain>
    </source>
</reference>
<dbReference type="EMBL" id="MU806916">
    <property type="protein sequence ID" value="KAJ3832573.1"/>
    <property type="molecule type" value="Genomic_DNA"/>
</dbReference>
<comment type="caution">
    <text evidence="2">The sequence shown here is derived from an EMBL/GenBank/DDBJ whole genome shotgun (WGS) entry which is preliminary data.</text>
</comment>
<evidence type="ECO:0000313" key="3">
    <source>
        <dbReference type="Proteomes" id="UP001163846"/>
    </source>
</evidence>
<gene>
    <name evidence="2" type="ORF">F5878DRAFT_634826</name>
</gene>
<keyword evidence="3" id="KW-1185">Reference proteome</keyword>